<dbReference type="PROSITE" id="PS00175">
    <property type="entry name" value="PG_MUTASE"/>
    <property type="match status" value="1"/>
</dbReference>
<evidence type="ECO:0000256" key="3">
    <source>
        <dbReference type="PIRSR" id="PIRSR613078-2"/>
    </source>
</evidence>
<dbReference type="GO" id="GO:0005737">
    <property type="term" value="C:cytoplasm"/>
    <property type="evidence" value="ECO:0007669"/>
    <property type="project" value="TreeGrafter"/>
</dbReference>
<feature type="binding site" evidence="3">
    <location>
        <position position="58"/>
    </location>
    <ligand>
        <name>substrate</name>
    </ligand>
</feature>
<accession>A0A0U2Z987</accession>
<evidence type="ECO:0008006" key="6">
    <source>
        <dbReference type="Google" id="ProtNLM"/>
    </source>
</evidence>
<keyword evidence="1" id="KW-0324">Glycolysis</keyword>
<reference evidence="4" key="1">
    <citation type="submission" date="2016-01" db="EMBL/GenBank/DDBJ databases">
        <title>Complete genome of Planococcus rifietoensis type strain M8.</title>
        <authorList>
            <person name="See-Too W.S."/>
        </authorList>
    </citation>
    <scope>NUCLEOTIDE SEQUENCE [LARGE SCALE GENOMIC DNA]</scope>
    <source>
        <strain evidence="4">M8</strain>
    </source>
</reference>
<dbReference type="PANTHER" id="PTHR48100">
    <property type="entry name" value="BROAD-SPECIFICITY PHOSPHATASE YOR283W-RELATED"/>
    <property type="match status" value="1"/>
</dbReference>
<dbReference type="OrthoDB" id="9782128at2"/>
<protein>
    <recommendedName>
        <fullName evidence="6">Phosphatase</fullName>
    </recommendedName>
</protein>
<dbReference type="SMART" id="SM00855">
    <property type="entry name" value="PGAM"/>
    <property type="match status" value="1"/>
</dbReference>
<sequence>MLRLYITRHGETQWNIEKKMQGWQDSPLTAKGIQNALWLSERMELVDIDVIYASPSGRAQHTAELIRGNKPTQIVFDPNLKEINMGEWEGHNVSAIKEQDQASFHAFWNEPASYKPSGGESFPELIERIRAALKEIEAKHSSGNVLIVTHSVVIKALFMIFNDTEIEHFWAPPYIEDTSLTIIEVDDTGYRVSLEGCTVHKENNDERVKL</sequence>
<dbReference type="PIRSF" id="PIRSF000709">
    <property type="entry name" value="6PFK_2-Ptase"/>
    <property type="match status" value="1"/>
</dbReference>
<evidence type="ECO:0000256" key="1">
    <source>
        <dbReference type="ARBA" id="ARBA00023152"/>
    </source>
</evidence>
<dbReference type="KEGG" id="prt:AUC31_11870"/>
<dbReference type="AlphaFoldDB" id="A0A0U2Z987"/>
<proteinExistence type="predicted"/>
<dbReference type="InterPro" id="IPR013078">
    <property type="entry name" value="His_Pase_superF_clade-1"/>
</dbReference>
<keyword evidence="5" id="KW-1185">Reference proteome</keyword>
<dbReference type="CDD" id="cd07067">
    <property type="entry name" value="HP_PGM_like"/>
    <property type="match status" value="1"/>
</dbReference>
<keyword evidence="2" id="KW-0413">Isomerase</keyword>
<dbReference type="SUPFAM" id="SSF53254">
    <property type="entry name" value="Phosphoglycerate mutase-like"/>
    <property type="match status" value="1"/>
</dbReference>
<evidence type="ECO:0000313" key="4">
    <source>
        <dbReference type="EMBL" id="ALS75844.1"/>
    </source>
</evidence>
<dbReference type="EMBL" id="CP013659">
    <property type="protein sequence ID" value="ALS75844.1"/>
    <property type="molecule type" value="Genomic_DNA"/>
</dbReference>
<feature type="binding site" evidence="3">
    <location>
        <begin position="8"/>
        <end position="15"/>
    </location>
    <ligand>
        <name>substrate</name>
    </ligand>
</feature>
<dbReference type="InterPro" id="IPR050275">
    <property type="entry name" value="PGM_Phosphatase"/>
</dbReference>
<dbReference type="InterPro" id="IPR001345">
    <property type="entry name" value="PG/BPGM_mutase_AS"/>
</dbReference>
<dbReference type="Pfam" id="PF00300">
    <property type="entry name" value="His_Phos_1"/>
    <property type="match status" value="1"/>
</dbReference>
<gene>
    <name evidence="4" type="ORF">AUC31_11870</name>
</gene>
<evidence type="ECO:0000256" key="2">
    <source>
        <dbReference type="ARBA" id="ARBA00023235"/>
    </source>
</evidence>
<evidence type="ECO:0000313" key="5">
    <source>
        <dbReference type="Proteomes" id="UP000067683"/>
    </source>
</evidence>
<dbReference type="InterPro" id="IPR029033">
    <property type="entry name" value="His_PPase_superfam"/>
</dbReference>
<dbReference type="PANTHER" id="PTHR48100:SF1">
    <property type="entry name" value="HISTIDINE PHOSPHATASE FAMILY PROTEIN-RELATED"/>
    <property type="match status" value="1"/>
</dbReference>
<dbReference type="Proteomes" id="UP000067683">
    <property type="component" value="Chromosome"/>
</dbReference>
<organism evidence="4 5">
    <name type="scientific">Planococcus rifietoensis</name>
    <dbReference type="NCBI Taxonomy" id="200991"/>
    <lineage>
        <taxon>Bacteria</taxon>
        <taxon>Bacillati</taxon>
        <taxon>Bacillota</taxon>
        <taxon>Bacilli</taxon>
        <taxon>Bacillales</taxon>
        <taxon>Caryophanaceae</taxon>
        <taxon>Planococcus</taxon>
    </lineage>
</organism>
<dbReference type="RefSeq" id="WP_058382547.1">
    <property type="nucleotide sequence ID" value="NZ_CP013659.2"/>
</dbReference>
<dbReference type="GO" id="GO:0016791">
    <property type="term" value="F:phosphatase activity"/>
    <property type="evidence" value="ECO:0007669"/>
    <property type="project" value="TreeGrafter"/>
</dbReference>
<dbReference type="Gene3D" id="3.40.50.1240">
    <property type="entry name" value="Phosphoglycerate mutase-like"/>
    <property type="match status" value="1"/>
</dbReference>
<dbReference type="STRING" id="200991.AUC31_11870"/>
<name>A0A0U2Z987_9BACL</name>